<dbReference type="GO" id="GO:0005509">
    <property type="term" value="F:calcium ion binding"/>
    <property type="evidence" value="ECO:0007669"/>
    <property type="project" value="InterPro"/>
</dbReference>
<dbReference type="AlphaFoldDB" id="A0AAV8T0L1"/>
<evidence type="ECO:0000259" key="2">
    <source>
        <dbReference type="PROSITE" id="PS50222"/>
    </source>
</evidence>
<dbReference type="PROSITE" id="PS50222">
    <property type="entry name" value="EF_HAND_2"/>
    <property type="match status" value="1"/>
</dbReference>
<dbReference type="EMBL" id="JAIWQS010000007">
    <property type="protein sequence ID" value="KAJ8760285.1"/>
    <property type="molecule type" value="Genomic_DNA"/>
</dbReference>
<gene>
    <name evidence="3" type="ORF">K2173_011697</name>
</gene>
<evidence type="ECO:0000313" key="3">
    <source>
        <dbReference type="EMBL" id="KAJ8760285.1"/>
    </source>
</evidence>
<evidence type="ECO:0000313" key="4">
    <source>
        <dbReference type="Proteomes" id="UP001159364"/>
    </source>
</evidence>
<keyword evidence="1" id="KW-0106">Calcium</keyword>
<sequence length="135" mass="15451">MLLENRKGRSNKKSKQGRTFFEELDRDGDGQVTLEDLEIAVKKRKLPHKYARDFMRRAKSHLFSKSFGTLQKSEVLASLKNAGLPANEDNVIAMMRFLKADTEESISYGHFRNFMLSLPTDRLQDDPSGDGRDDV</sequence>
<reference evidence="3 4" key="1">
    <citation type="submission" date="2021-09" db="EMBL/GenBank/DDBJ databases">
        <title>Genomic insights and catalytic innovation underlie evolution of tropane alkaloids biosynthesis.</title>
        <authorList>
            <person name="Wang Y.-J."/>
            <person name="Tian T."/>
            <person name="Huang J.-P."/>
            <person name="Huang S.-X."/>
        </authorList>
    </citation>
    <scope>NUCLEOTIDE SEQUENCE [LARGE SCALE GENOMIC DNA]</scope>
    <source>
        <strain evidence="3">KIB-2018</strain>
        <tissue evidence="3">Leaf</tissue>
    </source>
</reference>
<accession>A0AAV8T0L1</accession>
<dbReference type="SUPFAM" id="SSF47473">
    <property type="entry name" value="EF-hand"/>
    <property type="match status" value="1"/>
</dbReference>
<dbReference type="InterPro" id="IPR018247">
    <property type="entry name" value="EF_Hand_1_Ca_BS"/>
</dbReference>
<dbReference type="InterPro" id="IPR002048">
    <property type="entry name" value="EF_hand_dom"/>
</dbReference>
<proteinExistence type="predicted"/>
<comment type="caution">
    <text evidence="3">The sequence shown here is derived from an EMBL/GenBank/DDBJ whole genome shotgun (WGS) entry which is preliminary data.</text>
</comment>
<protein>
    <recommendedName>
        <fullName evidence="2">EF-hand domain-containing protein</fullName>
    </recommendedName>
</protein>
<organism evidence="3 4">
    <name type="scientific">Erythroxylum novogranatense</name>
    <dbReference type="NCBI Taxonomy" id="1862640"/>
    <lineage>
        <taxon>Eukaryota</taxon>
        <taxon>Viridiplantae</taxon>
        <taxon>Streptophyta</taxon>
        <taxon>Embryophyta</taxon>
        <taxon>Tracheophyta</taxon>
        <taxon>Spermatophyta</taxon>
        <taxon>Magnoliopsida</taxon>
        <taxon>eudicotyledons</taxon>
        <taxon>Gunneridae</taxon>
        <taxon>Pentapetalae</taxon>
        <taxon>rosids</taxon>
        <taxon>fabids</taxon>
        <taxon>Malpighiales</taxon>
        <taxon>Erythroxylaceae</taxon>
        <taxon>Erythroxylum</taxon>
    </lineage>
</organism>
<dbReference type="Gene3D" id="1.10.238.10">
    <property type="entry name" value="EF-hand"/>
    <property type="match status" value="2"/>
</dbReference>
<keyword evidence="4" id="KW-1185">Reference proteome</keyword>
<dbReference type="PROSITE" id="PS00018">
    <property type="entry name" value="EF_HAND_1"/>
    <property type="match status" value="1"/>
</dbReference>
<dbReference type="Proteomes" id="UP001159364">
    <property type="component" value="Linkage Group LG07"/>
</dbReference>
<dbReference type="InterPro" id="IPR011992">
    <property type="entry name" value="EF-hand-dom_pair"/>
</dbReference>
<name>A0AAV8T0L1_9ROSI</name>
<evidence type="ECO:0000256" key="1">
    <source>
        <dbReference type="ARBA" id="ARBA00022837"/>
    </source>
</evidence>
<feature type="domain" description="EF-hand" evidence="2">
    <location>
        <begin position="12"/>
        <end position="47"/>
    </location>
</feature>